<feature type="compositionally biased region" description="Basic and acidic residues" evidence="3">
    <location>
        <begin position="1"/>
        <end position="17"/>
    </location>
</feature>
<feature type="compositionally biased region" description="Acidic residues" evidence="3">
    <location>
        <begin position="301"/>
        <end position="318"/>
    </location>
</feature>
<keyword evidence="5" id="KW-0808">Transferase</keyword>
<feature type="compositionally biased region" description="Basic and acidic residues" evidence="3">
    <location>
        <begin position="319"/>
        <end position="353"/>
    </location>
</feature>
<dbReference type="GO" id="GO:0016538">
    <property type="term" value="F:cyclin-dependent protein serine/threonine kinase regulator activity"/>
    <property type="evidence" value="ECO:0007669"/>
    <property type="project" value="InterPro"/>
</dbReference>
<comment type="similarity">
    <text evidence="2">Belongs to the cyclin family.</text>
</comment>
<dbReference type="SMART" id="SM00385">
    <property type="entry name" value="CYCLIN"/>
    <property type="match status" value="1"/>
</dbReference>
<feature type="domain" description="Cyclin-like" evidence="4">
    <location>
        <begin position="97"/>
        <end position="181"/>
    </location>
</feature>
<evidence type="ECO:0000313" key="6">
    <source>
        <dbReference type="Proteomes" id="UP001360560"/>
    </source>
</evidence>
<dbReference type="GeneID" id="90071333"/>
<keyword evidence="6" id="KW-1185">Reference proteome</keyword>
<evidence type="ECO:0000256" key="3">
    <source>
        <dbReference type="SAM" id="MobiDB-lite"/>
    </source>
</evidence>
<protein>
    <submittedName>
        <fullName evidence="5">TFIIH complex kinase subunit</fullName>
    </submittedName>
</protein>
<dbReference type="Pfam" id="PF00134">
    <property type="entry name" value="Cyclin_N"/>
    <property type="match status" value="1"/>
</dbReference>
<dbReference type="InterPro" id="IPR031658">
    <property type="entry name" value="Cyclin_C_2"/>
</dbReference>
<feature type="region of interest" description="Disordered" evidence="3">
    <location>
        <begin position="408"/>
        <end position="427"/>
    </location>
</feature>
<accession>A0AAV5QF54</accession>
<dbReference type="GO" id="GO:0006357">
    <property type="term" value="P:regulation of transcription by RNA polymerase II"/>
    <property type="evidence" value="ECO:0007669"/>
    <property type="project" value="InterPro"/>
</dbReference>
<dbReference type="EMBL" id="BTFZ01000001">
    <property type="protein sequence ID" value="GMM33354.1"/>
    <property type="molecule type" value="Genomic_DNA"/>
</dbReference>
<name>A0AAV5QF54_9ASCO</name>
<evidence type="ECO:0000256" key="2">
    <source>
        <dbReference type="RuleBase" id="RU000383"/>
    </source>
</evidence>
<feature type="region of interest" description="Disordered" evidence="3">
    <location>
        <begin position="1"/>
        <end position="20"/>
    </location>
</feature>
<dbReference type="InterPro" id="IPR043198">
    <property type="entry name" value="Cyclin/Ssn8"/>
</dbReference>
<comment type="caution">
    <text evidence="5">The sequence shown here is derived from an EMBL/GenBank/DDBJ whole genome shotgun (WGS) entry which is preliminary data.</text>
</comment>
<gene>
    <name evidence="5" type="ORF">DASC09_006790</name>
</gene>
<evidence type="ECO:0000313" key="5">
    <source>
        <dbReference type="EMBL" id="GMM33354.1"/>
    </source>
</evidence>
<dbReference type="Proteomes" id="UP001360560">
    <property type="component" value="Unassembled WGS sequence"/>
</dbReference>
<dbReference type="SUPFAM" id="SSF47954">
    <property type="entry name" value="Cyclin-like"/>
    <property type="match status" value="2"/>
</dbReference>
<dbReference type="InterPro" id="IPR036915">
    <property type="entry name" value="Cyclin-like_sf"/>
</dbReference>
<proteinExistence type="inferred from homology"/>
<dbReference type="InterPro" id="IPR013763">
    <property type="entry name" value="Cyclin-like_dom"/>
</dbReference>
<dbReference type="InterPro" id="IPR006671">
    <property type="entry name" value="Cyclin_N"/>
</dbReference>
<keyword evidence="1 2" id="KW-0195">Cyclin</keyword>
<feature type="compositionally biased region" description="Basic and acidic residues" evidence="3">
    <location>
        <begin position="410"/>
        <end position="427"/>
    </location>
</feature>
<feature type="region of interest" description="Disordered" evidence="3">
    <location>
        <begin position="294"/>
        <end position="353"/>
    </location>
</feature>
<dbReference type="Pfam" id="PF16899">
    <property type="entry name" value="Cyclin_C_2"/>
    <property type="match status" value="1"/>
</dbReference>
<sequence length="427" mass="49939">MTKKEQQKEKGDKEKKPVTTVDDLYRHSTQYRLWSFTENQLKERRTKVNVQGKRRALKKLKVFCERDDNDHKFETSRDLLQLVSEDEELLEVNYYVDVLQKLSSQVLKLPSQVRATAVAFLKRFYLVHSVMEHHPKKVLATCLFLAAKSENCFMAPKTLAEYLGSKTTPESILELEFTLVQALSFTMLCHHPYRALHGFLFDFQGILIHRHPNGVVVTRKDESTGEKKKLRIKINKDRIMKGYVAAREWADVSLKGDTAFLFTPPQIALACFLKVDEEMTVAYLTYKFVKDQHKDRQEEGGKEEEEEEEEEDSDDEDNPETKFDNDEEKDENKTEEEKQKAKEVEKEKELEKELEKEQHIQFYKKMIKTLRSCIRTMDSVRGPTLDEAKTIDKKVHYCINPDKLLKRKRQEGADGGQHDAKKIKLEG</sequence>
<dbReference type="RefSeq" id="XP_064850354.1">
    <property type="nucleotide sequence ID" value="XM_064994282.1"/>
</dbReference>
<evidence type="ECO:0000256" key="1">
    <source>
        <dbReference type="ARBA" id="ARBA00023127"/>
    </source>
</evidence>
<evidence type="ECO:0000259" key="4">
    <source>
        <dbReference type="SMART" id="SM00385"/>
    </source>
</evidence>
<dbReference type="Gene3D" id="1.10.472.10">
    <property type="entry name" value="Cyclin-like"/>
    <property type="match status" value="2"/>
</dbReference>
<dbReference type="AlphaFoldDB" id="A0AAV5QF54"/>
<reference evidence="5 6" key="1">
    <citation type="journal article" date="2023" name="Elife">
        <title>Identification of key yeast species and microbe-microbe interactions impacting larval growth of Drosophila in the wild.</title>
        <authorList>
            <person name="Mure A."/>
            <person name="Sugiura Y."/>
            <person name="Maeda R."/>
            <person name="Honda K."/>
            <person name="Sakurai N."/>
            <person name="Takahashi Y."/>
            <person name="Watada M."/>
            <person name="Katoh T."/>
            <person name="Gotoh A."/>
            <person name="Gotoh Y."/>
            <person name="Taniguchi I."/>
            <person name="Nakamura K."/>
            <person name="Hayashi T."/>
            <person name="Katayama T."/>
            <person name="Uemura T."/>
            <person name="Hattori Y."/>
        </authorList>
    </citation>
    <scope>NUCLEOTIDE SEQUENCE [LARGE SCALE GENOMIC DNA]</scope>
    <source>
        <strain evidence="5 6">SC-9</strain>
    </source>
</reference>
<dbReference type="PANTHER" id="PTHR10026">
    <property type="entry name" value="CYCLIN"/>
    <property type="match status" value="1"/>
</dbReference>
<keyword evidence="5" id="KW-0418">Kinase</keyword>
<dbReference type="GO" id="GO:0016301">
    <property type="term" value="F:kinase activity"/>
    <property type="evidence" value="ECO:0007669"/>
    <property type="project" value="UniProtKB-KW"/>
</dbReference>
<dbReference type="CDD" id="cd20524">
    <property type="entry name" value="CYCLIN_CCNH_rpt1"/>
    <property type="match status" value="1"/>
</dbReference>
<organism evidence="5 6">
    <name type="scientific">Saccharomycopsis crataegensis</name>
    <dbReference type="NCBI Taxonomy" id="43959"/>
    <lineage>
        <taxon>Eukaryota</taxon>
        <taxon>Fungi</taxon>
        <taxon>Dikarya</taxon>
        <taxon>Ascomycota</taxon>
        <taxon>Saccharomycotina</taxon>
        <taxon>Saccharomycetes</taxon>
        <taxon>Saccharomycopsidaceae</taxon>
        <taxon>Saccharomycopsis</taxon>
    </lineage>
</organism>